<keyword evidence="3" id="KW-1185">Reference proteome</keyword>
<feature type="compositionally biased region" description="Polar residues" evidence="1">
    <location>
        <begin position="239"/>
        <end position="256"/>
    </location>
</feature>
<name>A0AAN8JFR2_PATCE</name>
<protein>
    <submittedName>
        <fullName evidence="2">Uncharacterized protein</fullName>
    </submittedName>
</protein>
<evidence type="ECO:0000313" key="3">
    <source>
        <dbReference type="Proteomes" id="UP001347796"/>
    </source>
</evidence>
<dbReference type="EMBL" id="JAZGQO010000010">
    <property type="protein sequence ID" value="KAK6176747.1"/>
    <property type="molecule type" value="Genomic_DNA"/>
</dbReference>
<sequence>MKAKFGIPPEQSILSQEDRTQCMHDVRSNRQLTDNGAKSESEDGSDSSMMSPTGARYSLGGMSKSVSPYGDRMNGEIRRQQGVQRHKGADMNGGNGYEVYASWSQLPAEASYINAQMYQNGEGKYPPSTPQEFMDKHAMFSNYERYVAEEGQTNPRAGYQYYGYQHQLMYPGSTSVHTPADLTLNRKSDERTRDECPEFMDKSELNGSISVNSSPLKLPIKPEYYSEEKAMLLKHSAQLADSTTNNASHHSNQPNSPDGEFYGNDGVNLKAKLQHLSSHFNELKK</sequence>
<feature type="compositionally biased region" description="Polar residues" evidence="1">
    <location>
        <begin position="29"/>
        <end position="38"/>
    </location>
</feature>
<dbReference type="AlphaFoldDB" id="A0AAN8JFR2"/>
<organism evidence="2 3">
    <name type="scientific">Patella caerulea</name>
    <name type="common">Rayed Mediterranean limpet</name>
    <dbReference type="NCBI Taxonomy" id="87958"/>
    <lineage>
        <taxon>Eukaryota</taxon>
        <taxon>Metazoa</taxon>
        <taxon>Spiralia</taxon>
        <taxon>Lophotrochozoa</taxon>
        <taxon>Mollusca</taxon>
        <taxon>Gastropoda</taxon>
        <taxon>Patellogastropoda</taxon>
        <taxon>Patelloidea</taxon>
        <taxon>Patellidae</taxon>
        <taxon>Patella</taxon>
    </lineage>
</organism>
<dbReference type="Proteomes" id="UP001347796">
    <property type="component" value="Unassembled WGS sequence"/>
</dbReference>
<evidence type="ECO:0000313" key="2">
    <source>
        <dbReference type="EMBL" id="KAK6176747.1"/>
    </source>
</evidence>
<feature type="region of interest" description="Disordered" evidence="1">
    <location>
        <begin position="236"/>
        <end position="266"/>
    </location>
</feature>
<feature type="compositionally biased region" description="Basic and acidic residues" evidence="1">
    <location>
        <begin position="16"/>
        <end position="28"/>
    </location>
</feature>
<proteinExistence type="predicted"/>
<feature type="region of interest" description="Disordered" evidence="1">
    <location>
        <begin position="1"/>
        <end position="70"/>
    </location>
</feature>
<accession>A0AAN8JFR2</accession>
<comment type="caution">
    <text evidence="2">The sequence shown here is derived from an EMBL/GenBank/DDBJ whole genome shotgun (WGS) entry which is preliminary data.</text>
</comment>
<reference evidence="2 3" key="1">
    <citation type="submission" date="2024-01" db="EMBL/GenBank/DDBJ databases">
        <title>The genome of the rayed Mediterranean limpet Patella caerulea (Linnaeus, 1758).</title>
        <authorList>
            <person name="Anh-Thu Weber A."/>
            <person name="Halstead-Nussloch G."/>
        </authorList>
    </citation>
    <scope>NUCLEOTIDE SEQUENCE [LARGE SCALE GENOMIC DNA]</scope>
    <source>
        <strain evidence="2">AATW-2023a</strain>
        <tissue evidence="2">Whole specimen</tissue>
    </source>
</reference>
<gene>
    <name evidence="2" type="ORF">SNE40_014987</name>
</gene>
<evidence type="ECO:0000256" key="1">
    <source>
        <dbReference type="SAM" id="MobiDB-lite"/>
    </source>
</evidence>